<evidence type="ECO:0000256" key="2">
    <source>
        <dbReference type="ARBA" id="ARBA00022670"/>
    </source>
</evidence>
<keyword evidence="6" id="KW-0482">Metalloprotease</keyword>
<dbReference type="GO" id="GO:0016020">
    <property type="term" value="C:membrane"/>
    <property type="evidence" value="ECO:0007669"/>
    <property type="project" value="TreeGrafter"/>
</dbReference>
<evidence type="ECO:0000256" key="3">
    <source>
        <dbReference type="ARBA" id="ARBA00022723"/>
    </source>
</evidence>
<accession>A0A291N8E0</accession>
<dbReference type="GO" id="GO:0051603">
    <property type="term" value="P:proteolysis involved in protein catabolic process"/>
    <property type="evidence" value="ECO:0007669"/>
    <property type="project" value="TreeGrafter"/>
</dbReference>
<dbReference type="InterPro" id="IPR001915">
    <property type="entry name" value="Peptidase_M48"/>
</dbReference>
<keyword evidence="5" id="KW-0862">Zinc</keyword>
<evidence type="ECO:0000256" key="5">
    <source>
        <dbReference type="ARBA" id="ARBA00022833"/>
    </source>
</evidence>
<dbReference type="EMBL" id="CP023741">
    <property type="protein sequence ID" value="ATI83525.1"/>
    <property type="molecule type" value="Genomic_DNA"/>
</dbReference>
<reference evidence="8 9" key="1">
    <citation type="submission" date="2017-10" db="EMBL/GenBank/DDBJ databases">
        <title>Sphingobium yanoikuyae S72.</title>
        <authorList>
            <person name="Sanchez E."/>
            <person name="Bustos P."/>
            <person name="Mendoza P."/>
            <person name="Guo X."/>
            <person name="Mendoza A."/>
        </authorList>
    </citation>
    <scope>NUCLEOTIDE SEQUENCE [LARGE SCALE GENOMIC DNA]</scope>
    <source>
        <strain evidence="8 9">S72</strain>
    </source>
</reference>
<feature type="domain" description="Peptidase M48" evidence="7">
    <location>
        <begin position="358"/>
        <end position="421"/>
    </location>
</feature>
<dbReference type="KEGG" id="sya:A6768_24940"/>
<organism evidence="8 9">
    <name type="scientific">Sphingobium yanoikuyae</name>
    <name type="common">Sphingomonas yanoikuyae</name>
    <dbReference type="NCBI Taxonomy" id="13690"/>
    <lineage>
        <taxon>Bacteria</taxon>
        <taxon>Pseudomonadati</taxon>
        <taxon>Pseudomonadota</taxon>
        <taxon>Alphaproteobacteria</taxon>
        <taxon>Sphingomonadales</taxon>
        <taxon>Sphingomonadaceae</taxon>
        <taxon>Sphingobium</taxon>
    </lineage>
</organism>
<dbReference type="Pfam" id="PF01435">
    <property type="entry name" value="Peptidase_M48"/>
    <property type="match status" value="1"/>
</dbReference>
<evidence type="ECO:0000256" key="6">
    <source>
        <dbReference type="ARBA" id="ARBA00023049"/>
    </source>
</evidence>
<evidence type="ECO:0000259" key="7">
    <source>
        <dbReference type="Pfam" id="PF01435"/>
    </source>
</evidence>
<dbReference type="GO" id="GO:0046872">
    <property type="term" value="F:metal ion binding"/>
    <property type="evidence" value="ECO:0007669"/>
    <property type="project" value="UniProtKB-KW"/>
</dbReference>
<comment type="cofactor">
    <cofactor evidence="1">
        <name>Zn(2+)</name>
        <dbReference type="ChEBI" id="CHEBI:29105"/>
    </cofactor>
</comment>
<dbReference type="PANTHER" id="PTHR22726">
    <property type="entry name" value="METALLOENDOPEPTIDASE OMA1"/>
    <property type="match status" value="1"/>
</dbReference>
<keyword evidence="2" id="KW-0645">Protease</keyword>
<evidence type="ECO:0000256" key="1">
    <source>
        <dbReference type="ARBA" id="ARBA00001947"/>
    </source>
</evidence>
<dbReference type="Proteomes" id="UP000219422">
    <property type="component" value="Chromosome"/>
</dbReference>
<dbReference type="AlphaFoldDB" id="A0A291N8E0"/>
<keyword evidence="3" id="KW-0479">Metal-binding</keyword>
<gene>
    <name evidence="8" type="ORF">A6768_24940</name>
</gene>
<name>A0A291N8E0_SPHYA</name>
<sequence>MMAMPRRRRALLRRQPVSEGRMLGLPLVMPVLPPEQGLLPDAGAGQVLVWSSSDPTVSHRLRRYPAVSHHQLISSDDATMSQLAPRDLLSSMTLATATVPPMVATTRSSNGRGAIPFSRRTVMLLRAPWSLHADWLVAGRASVEALVPAWAANGGIIIPATIALDKIDLIAMIGLPIEVLIRILRSINSNSIDSLNRSCNGKGECVKFGLFRTGIVFLFSFCLALPGASSGADRRERAEAYLLRVARIDWRIRRAALKDCPVSAMRPAFVLDARSAYRAVKEARLPDLPWVIGFTDMAAAGGALVPGDEIRAIERIPISQLMQGVDGQILPEHILAHIDRMVPQASYRLEVQRAGHVRSVDVPARALCPGLTIVKQGRRGDAFSDLHNVAITTGLLDKLGSDDAVAFIIGHELAHTIFADSRKGPLSRRDKESRADLYGAHIAACAGFDPGKAIEALAVVRSMNVGGLSLTHRPYKVRQQAIAQYLSVRPDCQAAFAWSRGEK</sequence>
<proteinExistence type="predicted"/>
<evidence type="ECO:0000313" key="8">
    <source>
        <dbReference type="EMBL" id="ATI83525.1"/>
    </source>
</evidence>
<evidence type="ECO:0000313" key="9">
    <source>
        <dbReference type="Proteomes" id="UP000219422"/>
    </source>
</evidence>
<evidence type="ECO:0000256" key="4">
    <source>
        <dbReference type="ARBA" id="ARBA00022801"/>
    </source>
</evidence>
<dbReference type="GO" id="GO:0004222">
    <property type="term" value="F:metalloendopeptidase activity"/>
    <property type="evidence" value="ECO:0007669"/>
    <property type="project" value="InterPro"/>
</dbReference>
<dbReference type="PANTHER" id="PTHR22726:SF1">
    <property type="entry name" value="METALLOENDOPEPTIDASE OMA1, MITOCHONDRIAL"/>
    <property type="match status" value="1"/>
</dbReference>
<protein>
    <recommendedName>
        <fullName evidence="7">Peptidase M48 domain-containing protein</fullName>
    </recommendedName>
</protein>
<keyword evidence="4" id="KW-0378">Hydrolase</keyword>
<dbReference type="InterPro" id="IPR051156">
    <property type="entry name" value="Mito/Outer_Membr_Metalloprot"/>
</dbReference>